<evidence type="ECO:0000256" key="3">
    <source>
        <dbReference type="ARBA" id="ARBA00022692"/>
    </source>
</evidence>
<evidence type="ECO:0000313" key="7">
    <source>
        <dbReference type="EMBL" id="MFD0889135.1"/>
    </source>
</evidence>
<sequence>MPLTSRTGRDHDRQILRLAVPAFGALVAEPLFLLTDTVIVGHLPAPALGAVGVASTVLSALVSLCVFLAYGTTAAVARQIGAGNASLAVRLGGDGLWLAAR</sequence>
<evidence type="ECO:0000256" key="1">
    <source>
        <dbReference type="ARBA" id="ARBA00004141"/>
    </source>
</evidence>
<evidence type="ECO:0000256" key="5">
    <source>
        <dbReference type="ARBA" id="ARBA00023136"/>
    </source>
</evidence>
<feature type="transmembrane region" description="Helical" evidence="6">
    <location>
        <begin position="47"/>
        <end position="70"/>
    </location>
</feature>
<keyword evidence="3 6" id="KW-0812">Transmembrane</keyword>
<dbReference type="PANTHER" id="PTHR42893">
    <property type="entry name" value="PROTEIN DETOXIFICATION 44, CHLOROPLASTIC-RELATED"/>
    <property type="match status" value="1"/>
</dbReference>
<keyword evidence="8" id="KW-1185">Reference proteome</keyword>
<reference evidence="8" key="1">
    <citation type="journal article" date="2019" name="Int. J. Syst. Evol. Microbiol.">
        <title>The Global Catalogue of Microorganisms (GCM) 10K type strain sequencing project: providing services to taxonomists for standard genome sequencing and annotation.</title>
        <authorList>
            <consortium name="The Broad Institute Genomics Platform"/>
            <consortium name="The Broad Institute Genome Sequencing Center for Infectious Disease"/>
            <person name="Wu L."/>
            <person name="Ma J."/>
        </authorList>
    </citation>
    <scope>NUCLEOTIDE SEQUENCE [LARGE SCALE GENOMIC DNA]</scope>
    <source>
        <strain evidence="8">CCUG 62974</strain>
    </source>
</reference>
<keyword evidence="4 6" id="KW-1133">Transmembrane helix</keyword>
<evidence type="ECO:0000313" key="8">
    <source>
        <dbReference type="Proteomes" id="UP001597024"/>
    </source>
</evidence>
<evidence type="ECO:0000256" key="2">
    <source>
        <dbReference type="ARBA" id="ARBA00010199"/>
    </source>
</evidence>
<dbReference type="InterPro" id="IPR002528">
    <property type="entry name" value="MATE_fam"/>
</dbReference>
<proteinExistence type="inferred from homology"/>
<dbReference type="EMBL" id="JBHTHX010001672">
    <property type="protein sequence ID" value="MFD0889135.1"/>
    <property type="molecule type" value="Genomic_DNA"/>
</dbReference>
<accession>A0ABW3DZ95</accession>
<feature type="non-terminal residue" evidence="7">
    <location>
        <position position="101"/>
    </location>
</feature>
<comment type="similarity">
    <text evidence="2">Belongs to the multi antimicrobial extrusion (MATE) (TC 2.A.66.1) family.</text>
</comment>
<gene>
    <name evidence="7" type="ORF">ACFQ08_31770</name>
</gene>
<dbReference type="InterPro" id="IPR044644">
    <property type="entry name" value="DinF-like"/>
</dbReference>
<keyword evidence="5 6" id="KW-0472">Membrane</keyword>
<dbReference type="Proteomes" id="UP001597024">
    <property type="component" value="Unassembled WGS sequence"/>
</dbReference>
<evidence type="ECO:0000256" key="6">
    <source>
        <dbReference type="SAM" id="Phobius"/>
    </source>
</evidence>
<organism evidence="7 8">
    <name type="scientific">Streptosporangium algeriense</name>
    <dbReference type="NCBI Taxonomy" id="1682748"/>
    <lineage>
        <taxon>Bacteria</taxon>
        <taxon>Bacillati</taxon>
        <taxon>Actinomycetota</taxon>
        <taxon>Actinomycetes</taxon>
        <taxon>Streptosporangiales</taxon>
        <taxon>Streptosporangiaceae</taxon>
        <taxon>Streptosporangium</taxon>
    </lineage>
</organism>
<dbReference type="Pfam" id="PF01554">
    <property type="entry name" value="MatE"/>
    <property type="match status" value="1"/>
</dbReference>
<protein>
    <submittedName>
        <fullName evidence="7">MATE family efflux transporter</fullName>
    </submittedName>
</protein>
<comment type="subcellular location">
    <subcellularLocation>
        <location evidence="1">Membrane</location>
        <topology evidence="1">Multi-pass membrane protein</topology>
    </subcellularLocation>
</comment>
<evidence type="ECO:0000256" key="4">
    <source>
        <dbReference type="ARBA" id="ARBA00022989"/>
    </source>
</evidence>
<comment type="caution">
    <text evidence="7">The sequence shown here is derived from an EMBL/GenBank/DDBJ whole genome shotgun (WGS) entry which is preliminary data.</text>
</comment>
<dbReference type="PANTHER" id="PTHR42893:SF46">
    <property type="entry name" value="PROTEIN DETOXIFICATION 44, CHLOROPLASTIC"/>
    <property type="match status" value="1"/>
</dbReference>
<name>A0ABW3DZ95_9ACTN</name>
<feature type="transmembrane region" description="Helical" evidence="6">
    <location>
        <begin position="15"/>
        <end position="35"/>
    </location>
</feature>